<dbReference type="GO" id="GO:0008270">
    <property type="term" value="F:zinc ion binding"/>
    <property type="evidence" value="ECO:0007669"/>
    <property type="project" value="UniProtKB-KW"/>
</dbReference>
<proteinExistence type="predicted"/>
<evidence type="ECO:0000313" key="6">
    <source>
        <dbReference type="EMBL" id="TFK82141.1"/>
    </source>
</evidence>
<keyword evidence="3" id="KW-0862">Zinc</keyword>
<protein>
    <recommendedName>
        <fullName evidence="5">MYND-type domain-containing protein</fullName>
    </recommendedName>
</protein>
<gene>
    <name evidence="6" type="ORF">K466DRAFT_530818</name>
</gene>
<evidence type="ECO:0000259" key="5">
    <source>
        <dbReference type="PROSITE" id="PS50865"/>
    </source>
</evidence>
<dbReference type="Proteomes" id="UP000308197">
    <property type="component" value="Unassembled WGS sequence"/>
</dbReference>
<dbReference type="Pfam" id="PF01753">
    <property type="entry name" value="zf-MYND"/>
    <property type="match status" value="1"/>
</dbReference>
<name>A0A5C3NY22_9APHY</name>
<dbReference type="PROSITE" id="PS50865">
    <property type="entry name" value="ZF_MYND_2"/>
    <property type="match status" value="1"/>
</dbReference>
<keyword evidence="1" id="KW-0479">Metal-binding</keyword>
<feature type="domain" description="MYND-type" evidence="5">
    <location>
        <begin position="17"/>
        <end position="60"/>
    </location>
</feature>
<evidence type="ECO:0000256" key="4">
    <source>
        <dbReference type="PROSITE-ProRule" id="PRU00134"/>
    </source>
</evidence>
<evidence type="ECO:0000313" key="7">
    <source>
        <dbReference type="Proteomes" id="UP000308197"/>
    </source>
</evidence>
<dbReference type="AlphaFoldDB" id="A0A5C3NY22"/>
<dbReference type="InterPro" id="IPR002893">
    <property type="entry name" value="Znf_MYND"/>
</dbReference>
<reference evidence="6 7" key="1">
    <citation type="journal article" date="2019" name="Nat. Ecol. Evol.">
        <title>Megaphylogeny resolves global patterns of mushroom evolution.</title>
        <authorList>
            <person name="Varga T."/>
            <person name="Krizsan K."/>
            <person name="Foldi C."/>
            <person name="Dima B."/>
            <person name="Sanchez-Garcia M."/>
            <person name="Sanchez-Ramirez S."/>
            <person name="Szollosi G.J."/>
            <person name="Szarkandi J.G."/>
            <person name="Papp V."/>
            <person name="Albert L."/>
            <person name="Andreopoulos W."/>
            <person name="Angelini C."/>
            <person name="Antonin V."/>
            <person name="Barry K.W."/>
            <person name="Bougher N.L."/>
            <person name="Buchanan P."/>
            <person name="Buyck B."/>
            <person name="Bense V."/>
            <person name="Catcheside P."/>
            <person name="Chovatia M."/>
            <person name="Cooper J."/>
            <person name="Damon W."/>
            <person name="Desjardin D."/>
            <person name="Finy P."/>
            <person name="Geml J."/>
            <person name="Haridas S."/>
            <person name="Hughes K."/>
            <person name="Justo A."/>
            <person name="Karasinski D."/>
            <person name="Kautmanova I."/>
            <person name="Kiss B."/>
            <person name="Kocsube S."/>
            <person name="Kotiranta H."/>
            <person name="LaButti K.M."/>
            <person name="Lechner B.E."/>
            <person name="Liimatainen K."/>
            <person name="Lipzen A."/>
            <person name="Lukacs Z."/>
            <person name="Mihaltcheva S."/>
            <person name="Morgado L.N."/>
            <person name="Niskanen T."/>
            <person name="Noordeloos M.E."/>
            <person name="Ohm R.A."/>
            <person name="Ortiz-Santana B."/>
            <person name="Ovrebo C."/>
            <person name="Racz N."/>
            <person name="Riley R."/>
            <person name="Savchenko A."/>
            <person name="Shiryaev A."/>
            <person name="Soop K."/>
            <person name="Spirin V."/>
            <person name="Szebenyi C."/>
            <person name="Tomsovsky M."/>
            <person name="Tulloss R.E."/>
            <person name="Uehling J."/>
            <person name="Grigoriev I.V."/>
            <person name="Vagvolgyi C."/>
            <person name="Papp T."/>
            <person name="Martin F.M."/>
            <person name="Miettinen O."/>
            <person name="Hibbett D.S."/>
            <person name="Nagy L.G."/>
        </authorList>
    </citation>
    <scope>NUCLEOTIDE SEQUENCE [LARGE SCALE GENOMIC DNA]</scope>
    <source>
        <strain evidence="6 7">HHB13444</strain>
    </source>
</reference>
<keyword evidence="2 4" id="KW-0863">Zinc-finger</keyword>
<evidence type="ECO:0000256" key="1">
    <source>
        <dbReference type="ARBA" id="ARBA00022723"/>
    </source>
</evidence>
<keyword evidence="7" id="KW-1185">Reference proteome</keyword>
<dbReference type="EMBL" id="ML211517">
    <property type="protein sequence ID" value="TFK82141.1"/>
    <property type="molecule type" value="Genomic_DNA"/>
</dbReference>
<dbReference type="InParanoid" id="A0A5C3NY22"/>
<evidence type="ECO:0000256" key="3">
    <source>
        <dbReference type="ARBA" id="ARBA00022833"/>
    </source>
</evidence>
<dbReference type="SUPFAM" id="SSF144232">
    <property type="entry name" value="HIT/MYND zinc finger-like"/>
    <property type="match status" value="1"/>
</dbReference>
<sequence length="341" mass="38372">MNTAYDLTAATPALRKCSRCGLASTDNRRVLRKCRGCLAAPVYCSKECQRADWPIHKLSCTGLSKNRRDFVSTGFERSAQSVGYQTSGDLVKALYEFLDAHEWAFETSMMAHAILTHGVNLSDHPRDQILRCRLACTSVPNTGHGYNPAQGFRIVEFTYHSVESWIKGDLGTGVEYPDLGKVFTEGWKAAHEKFSARQKGVGCDHYVGLRAVGFTVDGVPASSIQFMPVYAVTDDTLPSIRGDARIALEDLLSFCTRSINSGQFVLKRPIPPRKDIGPWEAVPGRFLRREQNWIWEPLFEDWRDYQSGRVEFPALSVALTGLKTPPHVSMFLFRALWFHWC</sequence>
<dbReference type="Gene3D" id="6.10.140.2220">
    <property type="match status" value="1"/>
</dbReference>
<organism evidence="6 7">
    <name type="scientific">Polyporus arcularius HHB13444</name>
    <dbReference type="NCBI Taxonomy" id="1314778"/>
    <lineage>
        <taxon>Eukaryota</taxon>
        <taxon>Fungi</taxon>
        <taxon>Dikarya</taxon>
        <taxon>Basidiomycota</taxon>
        <taxon>Agaricomycotina</taxon>
        <taxon>Agaricomycetes</taxon>
        <taxon>Polyporales</taxon>
        <taxon>Polyporaceae</taxon>
        <taxon>Polyporus</taxon>
    </lineage>
</organism>
<evidence type="ECO:0000256" key="2">
    <source>
        <dbReference type="ARBA" id="ARBA00022771"/>
    </source>
</evidence>
<accession>A0A5C3NY22</accession>